<dbReference type="Proteomes" id="UP000016637">
    <property type="component" value="Unassembled WGS sequence"/>
</dbReference>
<dbReference type="RefSeq" id="WP_021752251.1">
    <property type="nucleotide sequence ID" value="NZ_KI271790.1"/>
</dbReference>
<dbReference type="AlphaFoldDB" id="U2QC46"/>
<dbReference type="eggNOG" id="COG0433">
    <property type="taxonomic scope" value="Bacteria"/>
</dbReference>
<reference evidence="3 4" key="1">
    <citation type="submission" date="2013-08" db="EMBL/GenBank/DDBJ databases">
        <authorList>
            <person name="Weinstock G."/>
            <person name="Sodergren E."/>
            <person name="Wylie T."/>
            <person name="Fulton L."/>
            <person name="Fulton R."/>
            <person name="Fronick C."/>
            <person name="O'Laughlin M."/>
            <person name="Godfrey J."/>
            <person name="Miner T."/>
            <person name="Herter B."/>
            <person name="Appelbaum E."/>
            <person name="Cordes M."/>
            <person name="Lek S."/>
            <person name="Wollam A."/>
            <person name="Pepin K.H."/>
            <person name="Palsikar V.B."/>
            <person name="Mitreva M."/>
            <person name="Wilson R.K."/>
        </authorList>
    </citation>
    <scope>NUCLEOTIDE SEQUENCE [LARGE SCALE GENOMIC DNA]</scope>
    <source>
        <strain evidence="3 4">ATCC 700627</strain>
    </source>
</reference>
<keyword evidence="4" id="KW-1185">Reference proteome</keyword>
<dbReference type="EMBL" id="AWVP01000009">
    <property type="protein sequence ID" value="ERK60425.1"/>
    <property type="molecule type" value="Genomic_DNA"/>
</dbReference>
<evidence type="ECO:0000256" key="1">
    <source>
        <dbReference type="SAM" id="MobiDB-lite"/>
    </source>
</evidence>
<protein>
    <recommendedName>
        <fullName evidence="2">Helicase HerA central domain-containing protein</fullName>
    </recommendedName>
</protein>
<dbReference type="Pfam" id="PF01935">
    <property type="entry name" value="DUF87"/>
    <property type="match status" value="1"/>
</dbReference>
<dbReference type="PANTHER" id="PTHR42957:SF1">
    <property type="entry name" value="HELICASE MJ1565-RELATED"/>
    <property type="match status" value="1"/>
</dbReference>
<proteinExistence type="predicted"/>
<dbReference type="Gene3D" id="3.40.50.300">
    <property type="entry name" value="P-loop containing nucleotide triphosphate hydrolases"/>
    <property type="match status" value="2"/>
</dbReference>
<accession>U2QC46</accession>
<gene>
    <name evidence="3" type="ORF">HMPREF1983_00172</name>
</gene>
<sequence>MTNDIQVKEYSNLLNTYQFAEDIITKNYLSNLSKYEVQEIPDGLNDFNISDFSRIYKFEKIVSDKNESMLEKMVTVLTAAYTIQATVVMFIRGCGNLTKYYLGIIDKKSNSVKTKSMTFENSLKGNFPGIVTKNLDSTSIQNMVEDITGQNYIVSISGISSIRNEEKHDIQKYVQGIEHLADSLIGRYYDLVVIADAVTNEEIQTTRLGYENLYSSLSSLQSTTYSFNETDGVSLTESETKGITDTLGESISLSQSTSISNGWSTSKKGTANKIGAVAGAALDIGATVAKASIMATTMEGAIAAGATIAAATSAATVAAASAPIVIGLGAAAMAAKTLGDTFAETNTTSETETTQTGETKTTQSSKSVNTSSTSSKGITTSKGKTLQYSSENKNVKNLLERAEGQIKRLEKCEGYGAFNYATYVFTNDFETNAIVANIYNALMRGDNSFLQSSYINSWRKGDNNFVEVQKYLKVLSHPVFIKNNVGVTPATISDSYEVAVSLGLPKKSINGLPVVESATFGRNIFKLENGNSNNEIELGNIYHMGKDEGTKVNLDLKSLAMHSFITGSTGSGKSNSVYQLLRELKRKNVKFMVIEPAKGEYKYVFGNDAKVYGTNPYYAEQFKINPFKFPKKIHVLEHIDRLVEIFNVCWPMYAAMPAVLKEAVERSYESIGWNFATSENDFGIDLYPTFEDLLEELSNVIMESEYSQEVKDNYIGSLSTRIRSLTNGIYGEIFLGEEIGDKKLFDENVVIDLSRVGSMETKSLIMGILVMRLQEYRMTSGDMNAELRHVTVLEEAHNLLKRTSTEQSSEGSNLLGKAVEMLSNIIAEVRTYGEGFIIADQAPGLLDMSVIRNTNTKIIMRLPDESDRNLVGKATNLNEEQIKELAKLPTGVAAVYQNNWIEPILVKIKYEKTEEKYDYKPEKAVINKSNSEVIKHILTKIKVGDLGITKYEFKELLLETTLSSRQKTKVLEIINNNTRNYTNVIYDLIMNRKKEKYIEKAKNINEFKEIILQGFLLERDEVNEIVRYILQEQIQKFNRPENYLEKWDELIERGMV</sequence>
<feature type="region of interest" description="Disordered" evidence="1">
    <location>
        <begin position="344"/>
        <end position="384"/>
    </location>
</feature>
<evidence type="ECO:0000313" key="3">
    <source>
        <dbReference type="EMBL" id="ERK60425.1"/>
    </source>
</evidence>
<dbReference type="HOGENOM" id="CLU_010030_0_0_9"/>
<dbReference type="PATRIC" id="fig|1321820.3.peg.172"/>
<dbReference type="PANTHER" id="PTHR42957">
    <property type="entry name" value="HELICASE MJ1565-RELATED"/>
    <property type="match status" value="1"/>
</dbReference>
<evidence type="ECO:0000313" key="4">
    <source>
        <dbReference type="Proteomes" id="UP000016637"/>
    </source>
</evidence>
<dbReference type="InterPro" id="IPR008571">
    <property type="entry name" value="HerA-like"/>
</dbReference>
<dbReference type="InterPro" id="IPR002789">
    <property type="entry name" value="HerA_central"/>
</dbReference>
<name>U2QC46_9BACL</name>
<comment type="caution">
    <text evidence="3">The sequence shown here is derived from an EMBL/GenBank/DDBJ whole genome shotgun (WGS) entry which is preliminary data.</text>
</comment>
<organism evidence="3 4">
    <name type="scientific">Gemella bergeri ATCC 700627</name>
    <dbReference type="NCBI Taxonomy" id="1321820"/>
    <lineage>
        <taxon>Bacteria</taxon>
        <taxon>Bacillati</taxon>
        <taxon>Bacillota</taxon>
        <taxon>Bacilli</taxon>
        <taxon>Bacillales</taxon>
        <taxon>Gemellaceae</taxon>
        <taxon>Gemella</taxon>
    </lineage>
</organism>
<dbReference type="SUPFAM" id="SSF52540">
    <property type="entry name" value="P-loop containing nucleoside triphosphate hydrolases"/>
    <property type="match status" value="1"/>
</dbReference>
<feature type="domain" description="Helicase HerA central" evidence="2">
    <location>
        <begin position="536"/>
        <end position="768"/>
    </location>
</feature>
<evidence type="ECO:0000259" key="2">
    <source>
        <dbReference type="Pfam" id="PF01935"/>
    </source>
</evidence>
<dbReference type="InterPro" id="IPR027417">
    <property type="entry name" value="P-loop_NTPase"/>
</dbReference>